<comment type="function">
    <text evidence="6">Component of the sequence-specific heterotrimeric transcription factor (NF-Y) which specifically recognizes a 5'-CCAAT-3' box motif found in the promoters of its target genes.</text>
</comment>
<evidence type="ECO:0000256" key="1">
    <source>
        <dbReference type="ARBA" id="ARBA00004123"/>
    </source>
</evidence>
<dbReference type="GO" id="GO:0005634">
    <property type="term" value="C:nucleus"/>
    <property type="evidence" value="ECO:0007669"/>
    <property type="project" value="UniProtKB-SubCell"/>
</dbReference>
<keyword evidence="3 6" id="KW-0238">DNA-binding</keyword>
<evidence type="ECO:0000313" key="9">
    <source>
        <dbReference type="Proteomes" id="UP000325440"/>
    </source>
</evidence>
<name>A0A5E4N4G4_9HEMI</name>
<dbReference type="AlphaFoldDB" id="A0A5E4N4G4"/>
<dbReference type="EMBL" id="CABPRJ010001475">
    <property type="protein sequence ID" value="VVC38481.1"/>
    <property type="molecule type" value="Genomic_DNA"/>
</dbReference>
<evidence type="ECO:0000256" key="4">
    <source>
        <dbReference type="ARBA" id="ARBA00023163"/>
    </source>
</evidence>
<keyword evidence="9" id="KW-1185">Reference proteome</keyword>
<protein>
    <recommendedName>
        <fullName evidence="6">Nuclear transcription factor Y subunit</fullName>
    </recommendedName>
</protein>
<feature type="region of interest" description="Disordered" evidence="7">
    <location>
        <begin position="80"/>
        <end position="106"/>
    </location>
</feature>
<evidence type="ECO:0000256" key="6">
    <source>
        <dbReference type="RuleBase" id="RU367155"/>
    </source>
</evidence>
<evidence type="ECO:0000256" key="2">
    <source>
        <dbReference type="ARBA" id="ARBA00023015"/>
    </source>
</evidence>
<evidence type="ECO:0000313" key="8">
    <source>
        <dbReference type="EMBL" id="VVC38481.1"/>
    </source>
</evidence>
<gene>
    <name evidence="8" type="ORF">CINCED_3A009172</name>
</gene>
<dbReference type="InterPro" id="IPR001289">
    <property type="entry name" value="NFYA"/>
</dbReference>
<evidence type="ECO:0000256" key="5">
    <source>
        <dbReference type="ARBA" id="ARBA00023242"/>
    </source>
</evidence>
<dbReference type="Pfam" id="PF02045">
    <property type="entry name" value="CBFB_NFYA"/>
    <property type="match status" value="1"/>
</dbReference>
<organism evidence="8 9">
    <name type="scientific">Cinara cedri</name>
    <dbReference type="NCBI Taxonomy" id="506608"/>
    <lineage>
        <taxon>Eukaryota</taxon>
        <taxon>Metazoa</taxon>
        <taxon>Ecdysozoa</taxon>
        <taxon>Arthropoda</taxon>
        <taxon>Hexapoda</taxon>
        <taxon>Insecta</taxon>
        <taxon>Pterygota</taxon>
        <taxon>Neoptera</taxon>
        <taxon>Paraneoptera</taxon>
        <taxon>Hemiptera</taxon>
        <taxon>Sternorrhyncha</taxon>
        <taxon>Aphidomorpha</taxon>
        <taxon>Aphidoidea</taxon>
        <taxon>Aphididae</taxon>
        <taxon>Lachninae</taxon>
        <taxon>Cinara</taxon>
    </lineage>
</organism>
<keyword evidence="5 6" id="KW-0539">Nucleus</keyword>
<dbReference type="GO" id="GO:0003677">
    <property type="term" value="F:DNA binding"/>
    <property type="evidence" value="ECO:0007669"/>
    <property type="project" value="UniProtKB-KW"/>
</dbReference>
<keyword evidence="2 6" id="KW-0805">Transcription regulation</keyword>
<dbReference type="Proteomes" id="UP000325440">
    <property type="component" value="Unassembled WGS sequence"/>
</dbReference>
<evidence type="ECO:0000256" key="7">
    <source>
        <dbReference type="SAM" id="MobiDB-lite"/>
    </source>
</evidence>
<accession>A0A5E4N4G4</accession>
<dbReference type="Gene3D" id="6.10.250.2430">
    <property type="match status" value="1"/>
</dbReference>
<dbReference type="PANTHER" id="PTHR12632">
    <property type="entry name" value="TRANSCRIPTION FACTOR NF-Y ALPHA-RELATED"/>
    <property type="match status" value="1"/>
</dbReference>
<dbReference type="OrthoDB" id="1097733at2759"/>
<dbReference type="PRINTS" id="PR00616">
    <property type="entry name" value="CCAATSUBUNTB"/>
</dbReference>
<comment type="subcellular location">
    <subcellularLocation>
        <location evidence="1 6">Nucleus</location>
    </subcellularLocation>
</comment>
<comment type="similarity">
    <text evidence="6">Belongs to the NFYA/HAP2 subunit family.</text>
</comment>
<proteinExistence type="inferred from homology"/>
<dbReference type="GO" id="GO:0003700">
    <property type="term" value="F:DNA-binding transcription factor activity"/>
    <property type="evidence" value="ECO:0007669"/>
    <property type="project" value="UniProtKB-UniRule"/>
</dbReference>
<evidence type="ECO:0000256" key="3">
    <source>
        <dbReference type="ARBA" id="ARBA00023125"/>
    </source>
</evidence>
<dbReference type="SMART" id="SM00521">
    <property type="entry name" value="CBF"/>
    <property type="match status" value="1"/>
</dbReference>
<comment type="subunit">
    <text evidence="6">Heterotrimer.</text>
</comment>
<reference evidence="8 9" key="1">
    <citation type="submission" date="2019-08" db="EMBL/GenBank/DDBJ databases">
        <authorList>
            <person name="Alioto T."/>
            <person name="Alioto T."/>
            <person name="Gomez Garrido J."/>
        </authorList>
    </citation>
    <scope>NUCLEOTIDE SEQUENCE [LARGE SCALE GENOMIC DNA]</scope>
</reference>
<sequence>MEVVPNSGAKHNVEIKPAPKISIPVEEETDQAPIYVNLKQYHRILKRRIARAKLEASGRIPLTRKKYLYESRHKHAMNRVRGEGGRFSSGSLKKKKLSSSFPVTRV</sequence>
<dbReference type="PROSITE" id="PS51152">
    <property type="entry name" value="NFYA_HAP2_2"/>
    <property type="match status" value="1"/>
</dbReference>
<keyword evidence="4 6" id="KW-0804">Transcription</keyword>